<dbReference type="OrthoDB" id="2151982at2759"/>
<dbReference type="InParanoid" id="A0A177C560"/>
<evidence type="ECO:0008006" key="3">
    <source>
        <dbReference type="Google" id="ProtNLM"/>
    </source>
</evidence>
<gene>
    <name evidence="1" type="ORF">CC84DRAFT_1100017</name>
</gene>
<organism evidence="1 2">
    <name type="scientific">Paraphaeosphaeria sporulosa</name>
    <dbReference type="NCBI Taxonomy" id="1460663"/>
    <lineage>
        <taxon>Eukaryota</taxon>
        <taxon>Fungi</taxon>
        <taxon>Dikarya</taxon>
        <taxon>Ascomycota</taxon>
        <taxon>Pezizomycotina</taxon>
        <taxon>Dothideomycetes</taxon>
        <taxon>Pleosporomycetidae</taxon>
        <taxon>Pleosporales</taxon>
        <taxon>Massarineae</taxon>
        <taxon>Didymosphaeriaceae</taxon>
        <taxon>Paraphaeosphaeria</taxon>
    </lineage>
</organism>
<dbReference type="RefSeq" id="XP_018032212.1">
    <property type="nucleotide sequence ID" value="XM_018174847.1"/>
</dbReference>
<evidence type="ECO:0000313" key="2">
    <source>
        <dbReference type="Proteomes" id="UP000077069"/>
    </source>
</evidence>
<dbReference type="Proteomes" id="UP000077069">
    <property type="component" value="Unassembled WGS sequence"/>
</dbReference>
<evidence type="ECO:0000313" key="1">
    <source>
        <dbReference type="EMBL" id="OAG01847.1"/>
    </source>
</evidence>
<keyword evidence="2" id="KW-1185">Reference proteome</keyword>
<protein>
    <recommendedName>
        <fullName evidence="3">S-adenosyl-L-methionine-dependent methyltransferase</fullName>
    </recommendedName>
</protein>
<dbReference type="EMBL" id="KV441557">
    <property type="protein sequence ID" value="OAG01847.1"/>
    <property type="molecule type" value="Genomic_DNA"/>
</dbReference>
<name>A0A177C560_9PLEO</name>
<sequence length="194" mass="21299">MAATDDFDPEYDPEPHRILLPSLSDSPTVHSACCLALSTPLLAHLASLFPPAPRLILSIGSGYGLLEALLLAPPYRFNIIGVEVQPSSNTHLPRTHHRVVAGSRFLEPLAAEAEAWMFVYPRRVGLVEEYLHEYGARKLRVVVWVGPTADWEDYKGVFGGWEVNVQGADKVGGRAWEIVAVARKDTMASEQSVA</sequence>
<proteinExistence type="predicted"/>
<dbReference type="AlphaFoldDB" id="A0A177C560"/>
<accession>A0A177C560</accession>
<reference evidence="1 2" key="1">
    <citation type="submission" date="2016-05" db="EMBL/GenBank/DDBJ databases">
        <title>Comparative analysis of secretome profiles of manganese(II)-oxidizing ascomycete fungi.</title>
        <authorList>
            <consortium name="DOE Joint Genome Institute"/>
            <person name="Zeiner C.A."/>
            <person name="Purvine S.O."/>
            <person name="Zink E.M."/>
            <person name="Wu S."/>
            <person name="Pasa-Tolic L."/>
            <person name="Chaput D.L."/>
            <person name="Haridas S."/>
            <person name="Grigoriev I.V."/>
            <person name="Santelli C.M."/>
            <person name="Hansel C.M."/>
        </authorList>
    </citation>
    <scope>NUCLEOTIDE SEQUENCE [LARGE SCALE GENOMIC DNA]</scope>
    <source>
        <strain evidence="1 2">AP3s5-JAC2a</strain>
    </source>
</reference>
<dbReference type="GeneID" id="28758333"/>